<reference evidence="3" key="1">
    <citation type="submission" date="2022-11" db="UniProtKB">
        <authorList>
            <consortium name="WormBaseParasite"/>
        </authorList>
    </citation>
    <scope>IDENTIFICATION</scope>
</reference>
<feature type="region of interest" description="Disordered" evidence="1">
    <location>
        <begin position="162"/>
        <end position="215"/>
    </location>
</feature>
<feature type="compositionally biased region" description="Low complexity" evidence="1">
    <location>
        <begin position="165"/>
        <end position="177"/>
    </location>
</feature>
<feature type="compositionally biased region" description="Polar residues" evidence="1">
    <location>
        <begin position="197"/>
        <end position="215"/>
    </location>
</feature>
<dbReference type="Proteomes" id="UP000887565">
    <property type="component" value="Unplaced"/>
</dbReference>
<evidence type="ECO:0000256" key="1">
    <source>
        <dbReference type="SAM" id="MobiDB-lite"/>
    </source>
</evidence>
<protein>
    <submittedName>
        <fullName evidence="3">Uncharacterized protein</fullName>
    </submittedName>
</protein>
<organism evidence="2 3">
    <name type="scientific">Romanomermis culicivorax</name>
    <name type="common">Nematode worm</name>
    <dbReference type="NCBI Taxonomy" id="13658"/>
    <lineage>
        <taxon>Eukaryota</taxon>
        <taxon>Metazoa</taxon>
        <taxon>Ecdysozoa</taxon>
        <taxon>Nematoda</taxon>
        <taxon>Enoplea</taxon>
        <taxon>Dorylaimia</taxon>
        <taxon>Mermithida</taxon>
        <taxon>Mermithoidea</taxon>
        <taxon>Mermithidae</taxon>
        <taxon>Romanomermis</taxon>
    </lineage>
</organism>
<dbReference type="AlphaFoldDB" id="A0A915KCK8"/>
<evidence type="ECO:0000313" key="3">
    <source>
        <dbReference type="WBParaSite" id="nRc.2.0.1.t36110-RA"/>
    </source>
</evidence>
<sequence length="215" mass="23854">MLRDVPKFPSSEIMPFLKKKIQGQKSNPQSVPPFNASPYYYSSYPNNNNNNSRTTQLNSVYRNNKVYNDDLTAKKISTISVDWCEAEEVAEDVRQYIKGKFSGKRENNSFESDRVSQLPPFPYYDHSPPAPIFPNGGSSTSNSATAAARLAVPSTNGQAPIAVVPLPLSNGRPSPSSNGGGAERQSNRNYYVERQMRQSSTSNGFQTPTNFERDV</sequence>
<accession>A0A915KCK8</accession>
<keyword evidence="2" id="KW-1185">Reference proteome</keyword>
<proteinExistence type="predicted"/>
<evidence type="ECO:0000313" key="2">
    <source>
        <dbReference type="Proteomes" id="UP000887565"/>
    </source>
</evidence>
<dbReference type="WBParaSite" id="nRc.2.0.1.t36110-RA">
    <property type="protein sequence ID" value="nRc.2.0.1.t36110-RA"/>
    <property type="gene ID" value="nRc.2.0.1.g36110"/>
</dbReference>
<name>A0A915KCK8_ROMCU</name>